<dbReference type="STRING" id="684065.SAMN05421738_104102"/>
<evidence type="ECO:0000313" key="1">
    <source>
        <dbReference type="EMBL" id="SFM92097.1"/>
    </source>
</evidence>
<dbReference type="Proteomes" id="UP000199149">
    <property type="component" value="Unassembled WGS sequence"/>
</dbReference>
<dbReference type="EMBL" id="FOUZ01000004">
    <property type="protein sequence ID" value="SFM92097.1"/>
    <property type="molecule type" value="Genomic_DNA"/>
</dbReference>
<gene>
    <name evidence="1" type="ORF">SAMN05421738_104102</name>
</gene>
<dbReference type="RefSeq" id="WP_092907079.1">
    <property type="nucleotide sequence ID" value="NZ_FOUZ01000004.1"/>
</dbReference>
<proteinExistence type="predicted"/>
<protein>
    <recommendedName>
        <fullName evidence="3">LTXXQ motif family protein</fullName>
    </recommendedName>
</protein>
<dbReference type="AlphaFoldDB" id="A0A1I4USZ0"/>
<name>A0A1I4USZ0_9FLAO</name>
<organism evidence="1 2">
    <name type="scientific">Algoriella xinjiangensis</name>
    <dbReference type="NCBI Taxonomy" id="684065"/>
    <lineage>
        <taxon>Bacteria</taxon>
        <taxon>Pseudomonadati</taxon>
        <taxon>Bacteroidota</taxon>
        <taxon>Flavobacteriia</taxon>
        <taxon>Flavobacteriales</taxon>
        <taxon>Weeksellaceae</taxon>
        <taxon>Algoriella</taxon>
    </lineage>
</organism>
<keyword evidence="2" id="KW-1185">Reference proteome</keyword>
<dbReference type="Gene3D" id="1.20.120.1490">
    <property type="match status" value="1"/>
</dbReference>
<evidence type="ECO:0000313" key="2">
    <source>
        <dbReference type="Proteomes" id="UP000199149"/>
    </source>
</evidence>
<evidence type="ECO:0008006" key="3">
    <source>
        <dbReference type="Google" id="ProtNLM"/>
    </source>
</evidence>
<dbReference type="OrthoDB" id="1450138at2"/>
<accession>A0A1I4USZ0</accession>
<reference evidence="2" key="1">
    <citation type="submission" date="2016-10" db="EMBL/GenBank/DDBJ databases">
        <authorList>
            <person name="Varghese N."/>
            <person name="Submissions S."/>
        </authorList>
    </citation>
    <scope>NUCLEOTIDE SEQUENCE [LARGE SCALE GENOMIC DNA]</scope>
    <source>
        <strain evidence="2">XJ109</strain>
    </source>
</reference>
<sequence length="122" mass="14241">MSKECTQNIKMIDMKNGIYKYLCIGLFAFTLTAVSAQDRNNDASREQKLQELKKDLNLSDAQVIKIKQIEDSYKDEKLELKRKMKEVRKKEFDEINTVFTAEQKAKLKELHNKKHSTKKGAN</sequence>